<protein>
    <submittedName>
        <fullName evidence="10">Mechanosensitive ion channel family protein</fullName>
    </submittedName>
</protein>
<dbReference type="InterPro" id="IPR045275">
    <property type="entry name" value="MscS_archaea/bacteria_type"/>
</dbReference>
<comment type="caution">
    <text evidence="10">The sequence shown here is derived from an EMBL/GenBank/DDBJ whole genome shotgun (WGS) entry which is preliminary data.</text>
</comment>
<accession>A0A5C6V440</accession>
<dbReference type="InterPro" id="IPR049278">
    <property type="entry name" value="MS_channel_C"/>
</dbReference>
<comment type="similarity">
    <text evidence="2">Belongs to the MscS (TC 1.A.23) family.</text>
</comment>
<dbReference type="InterPro" id="IPR006685">
    <property type="entry name" value="MscS_channel_2nd"/>
</dbReference>
<dbReference type="InterPro" id="IPR010920">
    <property type="entry name" value="LSM_dom_sf"/>
</dbReference>
<dbReference type="Pfam" id="PF00924">
    <property type="entry name" value="MS_channel_2nd"/>
    <property type="match status" value="1"/>
</dbReference>
<evidence type="ECO:0000259" key="8">
    <source>
        <dbReference type="Pfam" id="PF00924"/>
    </source>
</evidence>
<keyword evidence="3" id="KW-1003">Cell membrane</keyword>
<dbReference type="OrthoDB" id="9809206at2"/>
<evidence type="ECO:0000256" key="7">
    <source>
        <dbReference type="SAM" id="Phobius"/>
    </source>
</evidence>
<dbReference type="GO" id="GO:0005886">
    <property type="term" value="C:plasma membrane"/>
    <property type="evidence" value="ECO:0007669"/>
    <property type="project" value="UniProtKB-SubCell"/>
</dbReference>
<feature type="domain" description="Mechanosensitive ion channel MscS" evidence="8">
    <location>
        <begin position="105"/>
        <end position="170"/>
    </location>
</feature>
<evidence type="ECO:0000256" key="5">
    <source>
        <dbReference type="ARBA" id="ARBA00022989"/>
    </source>
</evidence>
<evidence type="ECO:0000259" key="9">
    <source>
        <dbReference type="Pfam" id="PF21082"/>
    </source>
</evidence>
<dbReference type="InterPro" id="IPR023408">
    <property type="entry name" value="MscS_beta-dom_sf"/>
</dbReference>
<evidence type="ECO:0000256" key="4">
    <source>
        <dbReference type="ARBA" id="ARBA00022692"/>
    </source>
</evidence>
<name>A0A5C6V440_9FLAO</name>
<evidence type="ECO:0000313" key="11">
    <source>
        <dbReference type="Proteomes" id="UP000321168"/>
    </source>
</evidence>
<proteinExistence type="inferred from homology"/>
<gene>
    <name evidence="10" type="ORF">FRX97_08995</name>
</gene>
<keyword evidence="6 7" id="KW-0472">Membrane</keyword>
<keyword evidence="5 7" id="KW-1133">Transmembrane helix</keyword>
<keyword evidence="11" id="KW-1185">Reference proteome</keyword>
<dbReference type="RefSeq" id="WP_147014880.1">
    <property type="nucleotide sequence ID" value="NZ_VORB01000007.1"/>
</dbReference>
<evidence type="ECO:0000256" key="3">
    <source>
        <dbReference type="ARBA" id="ARBA00022475"/>
    </source>
</evidence>
<comment type="subcellular location">
    <subcellularLocation>
        <location evidence="1">Cell membrane</location>
        <topology evidence="1">Multi-pass membrane protein</topology>
    </subcellularLocation>
</comment>
<dbReference type="Pfam" id="PF21082">
    <property type="entry name" value="MS_channel_3rd"/>
    <property type="match status" value="1"/>
</dbReference>
<evidence type="ECO:0000313" key="10">
    <source>
        <dbReference type="EMBL" id="TXC78458.1"/>
    </source>
</evidence>
<dbReference type="GO" id="GO:0008381">
    <property type="term" value="F:mechanosensitive monoatomic ion channel activity"/>
    <property type="evidence" value="ECO:0007669"/>
    <property type="project" value="InterPro"/>
</dbReference>
<feature type="transmembrane region" description="Helical" evidence="7">
    <location>
        <begin position="55"/>
        <end position="76"/>
    </location>
</feature>
<dbReference type="PANTHER" id="PTHR30221:SF1">
    <property type="entry name" value="SMALL-CONDUCTANCE MECHANOSENSITIVE CHANNEL"/>
    <property type="match status" value="1"/>
</dbReference>
<evidence type="ECO:0000256" key="2">
    <source>
        <dbReference type="ARBA" id="ARBA00008017"/>
    </source>
</evidence>
<evidence type="ECO:0000256" key="1">
    <source>
        <dbReference type="ARBA" id="ARBA00004651"/>
    </source>
</evidence>
<feature type="transmembrane region" description="Helical" evidence="7">
    <location>
        <begin position="82"/>
        <end position="100"/>
    </location>
</feature>
<dbReference type="Gene3D" id="2.30.30.60">
    <property type="match status" value="1"/>
</dbReference>
<dbReference type="EMBL" id="VORB01000007">
    <property type="protein sequence ID" value="TXC78458.1"/>
    <property type="molecule type" value="Genomic_DNA"/>
</dbReference>
<keyword evidence="4 7" id="KW-0812">Transmembrane</keyword>
<dbReference type="InterPro" id="IPR011066">
    <property type="entry name" value="MscS_channel_C_sf"/>
</dbReference>
<dbReference type="SUPFAM" id="SSF82689">
    <property type="entry name" value="Mechanosensitive channel protein MscS (YggB), C-terminal domain"/>
    <property type="match status" value="1"/>
</dbReference>
<dbReference type="SUPFAM" id="SSF50182">
    <property type="entry name" value="Sm-like ribonucleoproteins"/>
    <property type="match status" value="1"/>
</dbReference>
<dbReference type="AlphaFoldDB" id="A0A5C6V440"/>
<feature type="domain" description="Mechanosensitive ion channel MscS C-terminal" evidence="9">
    <location>
        <begin position="179"/>
        <end position="271"/>
    </location>
</feature>
<dbReference type="Proteomes" id="UP000321168">
    <property type="component" value="Unassembled WGS sequence"/>
</dbReference>
<evidence type="ECO:0000256" key="6">
    <source>
        <dbReference type="ARBA" id="ARBA00023136"/>
    </source>
</evidence>
<dbReference type="PANTHER" id="PTHR30221">
    <property type="entry name" value="SMALL-CONDUCTANCE MECHANOSENSITIVE CHANNEL"/>
    <property type="match status" value="1"/>
</dbReference>
<dbReference type="Gene3D" id="1.10.287.1260">
    <property type="match status" value="1"/>
</dbReference>
<sequence length="282" mass="31549">MGDFLDNHSGLKYTLIVLLVILTSYFFSKIMRFIYGTALVKWAENGKVDQTSVKFLNNAISFIIFIAASIILFINIPALKDIGITLFAGAGILAAIIGFASQQAFTNIISGFFIVIFKPFRVGDVVQVGELHRGVIEDITLRHSIIRNYENRRIIIPNSVISSETILNSSIVDEKTCVHIEVGIGYQSSIDKASEILVNLIENHPLFIDNRTAEEMENGAPKVLIRVISLGEYSITLRAYAWATNPPNSFVLKSDIFKAVKEAYEQNDIEIPFPYRNIINRS</sequence>
<feature type="transmembrane region" description="Helical" evidence="7">
    <location>
        <begin position="13"/>
        <end position="35"/>
    </location>
</feature>
<reference evidence="10 11" key="1">
    <citation type="submission" date="2019-08" db="EMBL/GenBank/DDBJ databases">
        <title>Genome of Luteibaculum oceani JCM 18817.</title>
        <authorList>
            <person name="Bowman J.P."/>
        </authorList>
    </citation>
    <scope>NUCLEOTIDE SEQUENCE [LARGE SCALE GENOMIC DNA]</scope>
    <source>
        <strain evidence="10 11">JCM 18817</strain>
    </source>
</reference>
<dbReference type="Gene3D" id="3.30.70.100">
    <property type="match status" value="1"/>
</dbReference>
<organism evidence="10 11">
    <name type="scientific">Luteibaculum oceani</name>
    <dbReference type="NCBI Taxonomy" id="1294296"/>
    <lineage>
        <taxon>Bacteria</taxon>
        <taxon>Pseudomonadati</taxon>
        <taxon>Bacteroidota</taxon>
        <taxon>Flavobacteriia</taxon>
        <taxon>Flavobacteriales</taxon>
        <taxon>Luteibaculaceae</taxon>
        <taxon>Luteibaculum</taxon>
    </lineage>
</organism>